<feature type="compositionally biased region" description="Basic and acidic residues" evidence="1">
    <location>
        <begin position="12"/>
        <end position="23"/>
    </location>
</feature>
<gene>
    <name evidence="2" type="ORF">RRG08_048655</name>
</gene>
<name>A0AAE1DWE3_9GAST</name>
<feature type="region of interest" description="Disordered" evidence="1">
    <location>
        <begin position="1"/>
        <end position="38"/>
    </location>
</feature>
<comment type="caution">
    <text evidence="2">The sequence shown here is derived from an EMBL/GenBank/DDBJ whole genome shotgun (WGS) entry which is preliminary data.</text>
</comment>
<protein>
    <submittedName>
        <fullName evidence="2">Uncharacterized protein</fullName>
    </submittedName>
</protein>
<feature type="compositionally biased region" description="Pro residues" evidence="1">
    <location>
        <begin position="24"/>
        <end position="35"/>
    </location>
</feature>
<dbReference type="Proteomes" id="UP001283361">
    <property type="component" value="Unassembled WGS sequence"/>
</dbReference>
<sequence>MCLSSLVTPTRGHSETQKEEEVPPRPPPSPLPIPSHTPSLICLKRASASTDENLETLRFVVGNDIILLRRSPSTRSLVSAETPADWLKIS</sequence>
<accession>A0AAE1DWE3</accession>
<dbReference type="AlphaFoldDB" id="A0AAE1DWE3"/>
<keyword evidence="3" id="KW-1185">Reference proteome</keyword>
<organism evidence="2 3">
    <name type="scientific">Elysia crispata</name>
    <name type="common">lettuce slug</name>
    <dbReference type="NCBI Taxonomy" id="231223"/>
    <lineage>
        <taxon>Eukaryota</taxon>
        <taxon>Metazoa</taxon>
        <taxon>Spiralia</taxon>
        <taxon>Lophotrochozoa</taxon>
        <taxon>Mollusca</taxon>
        <taxon>Gastropoda</taxon>
        <taxon>Heterobranchia</taxon>
        <taxon>Euthyneura</taxon>
        <taxon>Panpulmonata</taxon>
        <taxon>Sacoglossa</taxon>
        <taxon>Placobranchoidea</taxon>
        <taxon>Plakobranchidae</taxon>
        <taxon>Elysia</taxon>
    </lineage>
</organism>
<reference evidence="2" key="1">
    <citation type="journal article" date="2023" name="G3 (Bethesda)">
        <title>A reference genome for the long-term kleptoplast-retaining sea slug Elysia crispata morphotype clarki.</title>
        <authorList>
            <person name="Eastman K.E."/>
            <person name="Pendleton A.L."/>
            <person name="Shaikh M.A."/>
            <person name="Suttiyut T."/>
            <person name="Ogas R."/>
            <person name="Tomko P."/>
            <person name="Gavelis G."/>
            <person name="Widhalm J.R."/>
            <person name="Wisecaver J.H."/>
        </authorList>
    </citation>
    <scope>NUCLEOTIDE SEQUENCE</scope>
    <source>
        <strain evidence="2">ECLA1</strain>
    </source>
</reference>
<evidence type="ECO:0000313" key="3">
    <source>
        <dbReference type="Proteomes" id="UP001283361"/>
    </source>
</evidence>
<evidence type="ECO:0000256" key="1">
    <source>
        <dbReference type="SAM" id="MobiDB-lite"/>
    </source>
</evidence>
<proteinExistence type="predicted"/>
<dbReference type="EMBL" id="JAWDGP010002127">
    <property type="protein sequence ID" value="KAK3785521.1"/>
    <property type="molecule type" value="Genomic_DNA"/>
</dbReference>
<evidence type="ECO:0000313" key="2">
    <source>
        <dbReference type="EMBL" id="KAK3785521.1"/>
    </source>
</evidence>